<organism evidence="1 2">
    <name type="scientific">Actinomycetospora chibensis</name>
    <dbReference type="NCBI Taxonomy" id="663606"/>
    <lineage>
        <taxon>Bacteria</taxon>
        <taxon>Bacillati</taxon>
        <taxon>Actinomycetota</taxon>
        <taxon>Actinomycetes</taxon>
        <taxon>Pseudonocardiales</taxon>
        <taxon>Pseudonocardiaceae</taxon>
        <taxon>Actinomycetospora</taxon>
    </lineage>
</organism>
<dbReference type="Proteomes" id="UP001595909">
    <property type="component" value="Unassembled WGS sequence"/>
</dbReference>
<protein>
    <submittedName>
        <fullName evidence="1">Uncharacterized protein</fullName>
    </submittedName>
</protein>
<proteinExistence type="predicted"/>
<sequence>MTTTTCHPLSHRERAILRAVAAGRCRLSPEIGAPLLVDGVYCSDQLVGLRLATAGLIRDGRRTPTITETGRAALAAA</sequence>
<evidence type="ECO:0000313" key="2">
    <source>
        <dbReference type="Proteomes" id="UP001595909"/>
    </source>
</evidence>
<comment type="caution">
    <text evidence="1">The sequence shown here is derived from an EMBL/GenBank/DDBJ whole genome shotgun (WGS) entry which is preliminary data.</text>
</comment>
<name>A0ABV9RE37_9PSEU</name>
<evidence type="ECO:0000313" key="1">
    <source>
        <dbReference type="EMBL" id="MFC4831824.1"/>
    </source>
</evidence>
<reference evidence="2" key="1">
    <citation type="journal article" date="2019" name="Int. J. Syst. Evol. Microbiol.">
        <title>The Global Catalogue of Microorganisms (GCM) 10K type strain sequencing project: providing services to taxonomists for standard genome sequencing and annotation.</title>
        <authorList>
            <consortium name="The Broad Institute Genomics Platform"/>
            <consortium name="The Broad Institute Genome Sequencing Center for Infectious Disease"/>
            <person name="Wu L."/>
            <person name="Ma J."/>
        </authorList>
    </citation>
    <scope>NUCLEOTIDE SEQUENCE [LARGE SCALE GENOMIC DNA]</scope>
    <source>
        <strain evidence="2">CCUG 50347</strain>
    </source>
</reference>
<dbReference type="EMBL" id="JBHSIM010000010">
    <property type="protein sequence ID" value="MFC4831824.1"/>
    <property type="molecule type" value="Genomic_DNA"/>
</dbReference>
<keyword evidence="2" id="KW-1185">Reference proteome</keyword>
<accession>A0ABV9RE37</accession>
<gene>
    <name evidence="1" type="ORF">ACFPEL_05320</name>
</gene>
<dbReference type="RefSeq" id="WP_274191882.1">
    <property type="nucleotide sequence ID" value="NZ_BAABHN010000010.1"/>
</dbReference>